<sequence>MYMLNNGGAMALSTVPDICKTPVPPAGPVPLPYPNAADTSAADPGGLVMDVLVDGMPAMNMSSKVLMTSGDEAGVAGGVTSGKVKGEMIFIDGSTKVMVAGKPAVRVTCQTMHNANNTMGTVSQPSQTAVLVMA</sequence>
<dbReference type="Proteomes" id="UP000537729">
    <property type="component" value="Unassembled WGS sequence"/>
</dbReference>
<evidence type="ECO:0000313" key="5">
    <source>
        <dbReference type="Proteomes" id="UP000537729"/>
    </source>
</evidence>
<reference evidence="3" key="3">
    <citation type="submission" date="2020-01" db="EMBL/GenBank/DDBJ databases">
        <title>Complete genome sequence of Pseudomonas veronii strain PVy, a versatile degrader capable of using multiple contaminants as sole carbon sources.</title>
        <authorList>
            <person name="Lopez-Echartea E."/>
            <person name="Ridl J."/>
            <person name="Pajer P."/>
            <person name="Strejcek M."/>
            <person name="Suman J."/>
            <person name="Uhlik O."/>
        </authorList>
    </citation>
    <scope>NUCLEOTIDE SEQUENCE</scope>
    <source>
        <strain evidence="3">Pvy</strain>
    </source>
</reference>
<dbReference type="GeneID" id="47556587"/>
<protein>
    <submittedName>
        <fullName evidence="2">DUF4150 domain-containing protein</fullName>
    </submittedName>
</protein>
<dbReference type="Proteomes" id="UP000552560">
    <property type="component" value="Unassembled WGS sequence"/>
</dbReference>
<evidence type="ECO:0000313" key="4">
    <source>
        <dbReference type="Proteomes" id="UP000298274"/>
    </source>
</evidence>
<gene>
    <name evidence="3" type="ORF">E4167_24440</name>
    <name evidence="2" type="ORF">HBO38_00965</name>
    <name evidence="1" type="ORF">HBO43_05060</name>
</gene>
<dbReference type="EMBL" id="JAAQWE010000003">
    <property type="protein sequence ID" value="NMX95961.1"/>
    <property type="molecule type" value="Genomic_DNA"/>
</dbReference>
<evidence type="ECO:0000313" key="2">
    <source>
        <dbReference type="EMBL" id="NMY07021.1"/>
    </source>
</evidence>
<evidence type="ECO:0000313" key="1">
    <source>
        <dbReference type="EMBL" id="NMX95961.1"/>
    </source>
</evidence>
<dbReference type="EMBL" id="CP039631">
    <property type="protein sequence ID" value="QCG67476.1"/>
    <property type="molecule type" value="Genomic_DNA"/>
</dbReference>
<dbReference type="RefSeq" id="WP_026140301.1">
    <property type="nucleotide sequence ID" value="NZ_CP018420.1"/>
</dbReference>
<dbReference type="Proteomes" id="UP000298274">
    <property type="component" value="Chromosome"/>
</dbReference>
<name>A0A0R3B736_PSEVE</name>
<dbReference type="AlphaFoldDB" id="A0A0R3B736"/>
<dbReference type="Gene3D" id="2.60.200.60">
    <property type="match status" value="1"/>
</dbReference>
<dbReference type="KEGG" id="pvr:PverR02_15635"/>
<proteinExistence type="predicted"/>
<reference evidence="4" key="1">
    <citation type="submission" date="2019-04" db="EMBL/GenBank/DDBJ databases">
        <title>Complete genome sequence of Pseudomonas veronii strain PVy, a versatile degrader capable of using multiple contaminants as sole carbon sources.</title>
        <authorList>
            <person name="Lopez-Echartea E."/>
            <person name="Ridl J."/>
            <person name="Pajer P."/>
            <person name="Strejcek M."/>
            <person name="Suman J."/>
            <person name="Uhlik O."/>
        </authorList>
    </citation>
    <scope>NUCLEOTIDE SEQUENCE [LARGE SCALE GENOMIC DNA]</scope>
    <source>
        <strain evidence="4">Pvy</strain>
    </source>
</reference>
<dbReference type="CDD" id="cd14740">
    <property type="entry name" value="PAAR_4"/>
    <property type="match status" value="1"/>
</dbReference>
<organism evidence="2 5">
    <name type="scientific">Pseudomonas veronii</name>
    <dbReference type="NCBI Taxonomy" id="76761"/>
    <lineage>
        <taxon>Bacteria</taxon>
        <taxon>Pseudomonadati</taxon>
        <taxon>Pseudomonadota</taxon>
        <taxon>Gammaproteobacteria</taxon>
        <taxon>Pseudomonadales</taxon>
        <taxon>Pseudomonadaceae</taxon>
        <taxon>Pseudomonas</taxon>
    </lineage>
</organism>
<evidence type="ECO:0000313" key="6">
    <source>
        <dbReference type="Proteomes" id="UP000552560"/>
    </source>
</evidence>
<accession>A0A0R3B736</accession>
<evidence type="ECO:0000313" key="3">
    <source>
        <dbReference type="EMBL" id="QCG67476.1"/>
    </source>
</evidence>
<reference evidence="5 6" key="2">
    <citation type="journal article" date="2020" name="Front. Microbiol.">
        <title>Genetic Organization of the aprX-lipA2 Operon Affects the Proteolytic Potential of Pseudomonas Species in Milk.</title>
        <authorList>
            <person name="Maier C."/>
            <person name="Huptas C."/>
            <person name="von Neubeck M."/>
            <person name="Scherer S."/>
            <person name="Wenning M."/>
            <person name="Lucking G."/>
        </authorList>
    </citation>
    <scope>NUCLEOTIDE SEQUENCE [LARGE SCALE GENOMIC DNA]</scope>
    <source>
        <strain evidence="2 5">DSM 16272</strain>
        <strain evidence="1 6">WS 4671</strain>
    </source>
</reference>
<dbReference type="OrthoDB" id="272411at2"/>
<dbReference type="EMBL" id="JAAQWG010000001">
    <property type="protein sequence ID" value="NMY07021.1"/>
    <property type="molecule type" value="Genomic_DNA"/>
</dbReference>
<dbReference type="Pfam" id="PF13665">
    <property type="entry name" value="Tox-PAAR-like"/>
    <property type="match status" value="1"/>
</dbReference>